<protein>
    <submittedName>
        <fullName evidence="1">Uncharacterized protein</fullName>
    </submittedName>
</protein>
<dbReference type="EMBL" id="AP015034">
    <property type="protein sequence ID" value="BAT74860.1"/>
    <property type="molecule type" value="Genomic_DNA"/>
</dbReference>
<evidence type="ECO:0000313" key="1">
    <source>
        <dbReference type="EMBL" id="BAT74860.1"/>
    </source>
</evidence>
<keyword evidence="2" id="KW-1185">Reference proteome</keyword>
<dbReference type="Proteomes" id="UP000291084">
    <property type="component" value="Chromosome 1"/>
</dbReference>
<feature type="non-terminal residue" evidence="1">
    <location>
        <position position="1"/>
    </location>
</feature>
<reference evidence="1 2" key="1">
    <citation type="journal article" date="2015" name="Sci. Rep.">
        <title>The power of single molecule real-time sequencing technology in the de novo assembly of a eukaryotic genome.</title>
        <authorList>
            <person name="Sakai H."/>
            <person name="Naito K."/>
            <person name="Ogiso-Tanaka E."/>
            <person name="Takahashi Y."/>
            <person name="Iseki K."/>
            <person name="Muto C."/>
            <person name="Satou K."/>
            <person name="Teruya K."/>
            <person name="Shiroma A."/>
            <person name="Shimoji M."/>
            <person name="Hirano T."/>
            <person name="Itoh T."/>
            <person name="Kaga A."/>
            <person name="Tomooka N."/>
        </authorList>
    </citation>
    <scope>NUCLEOTIDE SEQUENCE [LARGE SCALE GENOMIC DNA]</scope>
    <source>
        <strain evidence="2">cv. Shumari</strain>
    </source>
</reference>
<gene>
    <name evidence="1" type="primary">Vigan.01G263200</name>
    <name evidence="1" type="ORF">VIGAN_01263200</name>
</gene>
<sequence>FQHLSFSLPLLHQPSHAHLHLSLLFFFHHVLLLPKTSNFHSSSLFSIKHMYPNSLNISFTPLILITHSFLFQQWKRILNTLLPTLLVKECR</sequence>
<proteinExistence type="predicted"/>
<evidence type="ECO:0000313" key="2">
    <source>
        <dbReference type="Proteomes" id="UP000291084"/>
    </source>
</evidence>
<organism evidence="1 2">
    <name type="scientific">Vigna angularis var. angularis</name>
    <dbReference type="NCBI Taxonomy" id="157739"/>
    <lineage>
        <taxon>Eukaryota</taxon>
        <taxon>Viridiplantae</taxon>
        <taxon>Streptophyta</taxon>
        <taxon>Embryophyta</taxon>
        <taxon>Tracheophyta</taxon>
        <taxon>Spermatophyta</taxon>
        <taxon>Magnoliopsida</taxon>
        <taxon>eudicotyledons</taxon>
        <taxon>Gunneridae</taxon>
        <taxon>Pentapetalae</taxon>
        <taxon>rosids</taxon>
        <taxon>fabids</taxon>
        <taxon>Fabales</taxon>
        <taxon>Fabaceae</taxon>
        <taxon>Papilionoideae</taxon>
        <taxon>50 kb inversion clade</taxon>
        <taxon>NPAAA clade</taxon>
        <taxon>indigoferoid/millettioid clade</taxon>
        <taxon>Phaseoleae</taxon>
        <taxon>Vigna</taxon>
    </lineage>
</organism>
<dbReference type="AlphaFoldDB" id="A0A0S3R2L1"/>
<accession>A0A0S3R2L1</accession>
<name>A0A0S3R2L1_PHAAN</name>